<dbReference type="GO" id="GO:0042626">
    <property type="term" value="F:ATPase-coupled transmembrane transporter activity"/>
    <property type="evidence" value="ECO:0007669"/>
    <property type="project" value="TreeGrafter"/>
</dbReference>
<organism evidence="6 7">
    <name type="scientific">Tetrapyrgos nigripes</name>
    <dbReference type="NCBI Taxonomy" id="182062"/>
    <lineage>
        <taxon>Eukaryota</taxon>
        <taxon>Fungi</taxon>
        <taxon>Dikarya</taxon>
        <taxon>Basidiomycota</taxon>
        <taxon>Agaricomycotina</taxon>
        <taxon>Agaricomycetes</taxon>
        <taxon>Agaricomycetidae</taxon>
        <taxon>Agaricales</taxon>
        <taxon>Marasmiineae</taxon>
        <taxon>Marasmiaceae</taxon>
        <taxon>Tetrapyrgos</taxon>
    </lineage>
</organism>
<sequence>MLQGSIHLGLFIPSEISSHFRGDVTYCPEDDIHFPTLTVQQTLSFAATTRTPRTLAECPTPQKFRNQFVDILQNMLGLSHTRNTVVGNEALRGVSGERKNESVSEKCWLFVQFWGVGTVRRGIGFVYCVGVAATFSNGDVVTESG</sequence>
<accession>A0A8H5CKS6</accession>
<dbReference type="AlphaFoldDB" id="A0A8H5CKS6"/>
<reference evidence="6 7" key="1">
    <citation type="journal article" date="2020" name="ISME J.">
        <title>Uncovering the hidden diversity of litter-decomposition mechanisms in mushroom-forming fungi.</title>
        <authorList>
            <person name="Floudas D."/>
            <person name="Bentzer J."/>
            <person name="Ahren D."/>
            <person name="Johansson T."/>
            <person name="Persson P."/>
            <person name="Tunlid A."/>
        </authorList>
    </citation>
    <scope>NUCLEOTIDE SEQUENCE [LARGE SCALE GENOMIC DNA]</scope>
    <source>
        <strain evidence="6 7">CBS 291.85</strain>
    </source>
</reference>
<comment type="subcellular location">
    <subcellularLocation>
        <location evidence="1">Membrane</location>
        <topology evidence="1">Multi-pass membrane protein</topology>
    </subcellularLocation>
</comment>
<evidence type="ECO:0000256" key="1">
    <source>
        <dbReference type="ARBA" id="ARBA00004141"/>
    </source>
</evidence>
<proteinExistence type="predicted"/>
<dbReference type="GO" id="GO:0016020">
    <property type="term" value="C:membrane"/>
    <property type="evidence" value="ECO:0007669"/>
    <property type="project" value="UniProtKB-SubCell"/>
</dbReference>
<keyword evidence="3" id="KW-0812">Transmembrane</keyword>
<evidence type="ECO:0000256" key="5">
    <source>
        <dbReference type="ARBA" id="ARBA00023136"/>
    </source>
</evidence>
<dbReference type="EMBL" id="JAACJM010000137">
    <property type="protein sequence ID" value="KAF5343611.1"/>
    <property type="molecule type" value="Genomic_DNA"/>
</dbReference>
<protein>
    <submittedName>
        <fullName evidence="6">Uncharacterized protein</fullName>
    </submittedName>
</protein>
<evidence type="ECO:0000313" key="7">
    <source>
        <dbReference type="Proteomes" id="UP000559256"/>
    </source>
</evidence>
<dbReference type="InterPro" id="IPR050352">
    <property type="entry name" value="ABCG_transporters"/>
</dbReference>
<dbReference type="PANTHER" id="PTHR48041">
    <property type="entry name" value="ABC TRANSPORTER G FAMILY MEMBER 28"/>
    <property type="match status" value="1"/>
</dbReference>
<dbReference type="Proteomes" id="UP000559256">
    <property type="component" value="Unassembled WGS sequence"/>
</dbReference>
<evidence type="ECO:0000256" key="4">
    <source>
        <dbReference type="ARBA" id="ARBA00022989"/>
    </source>
</evidence>
<evidence type="ECO:0000256" key="3">
    <source>
        <dbReference type="ARBA" id="ARBA00022692"/>
    </source>
</evidence>
<keyword evidence="5" id="KW-0472">Membrane</keyword>
<dbReference type="PANTHER" id="PTHR48041:SF139">
    <property type="entry name" value="PROTEIN SCARLET"/>
    <property type="match status" value="1"/>
</dbReference>
<comment type="caution">
    <text evidence="6">The sequence shown here is derived from an EMBL/GenBank/DDBJ whole genome shotgun (WGS) entry which is preliminary data.</text>
</comment>
<evidence type="ECO:0000313" key="6">
    <source>
        <dbReference type="EMBL" id="KAF5343611.1"/>
    </source>
</evidence>
<keyword evidence="2" id="KW-0813">Transport</keyword>
<evidence type="ECO:0000256" key="2">
    <source>
        <dbReference type="ARBA" id="ARBA00022448"/>
    </source>
</evidence>
<keyword evidence="7" id="KW-1185">Reference proteome</keyword>
<dbReference type="OrthoDB" id="245989at2759"/>
<name>A0A8H5CKS6_9AGAR</name>
<keyword evidence="4" id="KW-1133">Transmembrane helix</keyword>
<gene>
    <name evidence="6" type="ORF">D9758_015453</name>
</gene>